<organism evidence="2 3">
    <name type="scientific">Kibdelosporangium philippinense</name>
    <dbReference type="NCBI Taxonomy" id="211113"/>
    <lineage>
        <taxon>Bacteria</taxon>
        <taxon>Bacillati</taxon>
        <taxon>Actinomycetota</taxon>
        <taxon>Actinomycetes</taxon>
        <taxon>Pseudonocardiales</taxon>
        <taxon>Pseudonocardiaceae</taxon>
        <taxon>Kibdelosporangium</taxon>
    </lineage>
</organism>
<evidence type="ECO:0000313" key="2">
    <source>
        <dbReference type="EMBL" id="MCE7003119.1"/>
    </source>
</evidence>
<keyword evidence="3" id="KW-1185">Reference proteome</keyword>
<feature type="domain" description="Outer membrane channel protein CpnT-like N-terminal" evidence="1">
    <location>
        <begin position="6"/>
        <end position="71"/>
    </location>
</feature>
<name>A0ABS8Z5E9_9PSEU</name>
<proteinExistence type="predicted"/>
<dbReference type="Proteomes" id="UP001521150">
    <property type="component" value="Unassembled WGS sequence"/>
</dbReference>
<evidence type="ECO:0000259" key="1">
    <source>
        <dbReference type="Pfam" id="PF25547"/>
    </source>
</evidence>
<reference evidence="2 3" key="1">
    <citation type="submission" date="2021-12" db="EMBL/GenBank/DDBJ databases">
        <title>Genome sequence of Kibdelosporangium philippinense ATCC 49844.</title>
        <authorList>
            <person name="Fedorov E.A."/>
            <person name="Omeragic M."/>
            <person name="Shalygina K.F."/>
            <person name="Maclea K.S."/>
        </authorList>
    </citation>
    <scope>NUCLEOTIDE SEQUENCE [LARGE SCALE GENOMIC DNA]</scope>
    <source>
        <strain evidence="2 3">ATCC 49844</strain>
    </source>
</reference>
<gene>
    <name evidence="2" type="ORF">LWC34_09795</name>
</gene>
<protein>
    <recommendedName>
        <fullName evidence="1">Outer membrane channel protein CpnT-like N-terminal domain-containing protein</fullName>
    </recommendedName>
</protein>
<dbReference type="Pfam" id="PF25547">
    <property type="entry name" value="WXG100_2"/>
    <property type="match status" value="1"/>
</dbReference>
<accession>A0ABS8Z5E9</accession>
<sequence length="101" mass="10499">MAAQEVPDAVQGLLAVVVGNNWPEYNAADLQAMASQWRAAGERVAGVIAQIETGAAHVERGLTGPAYEAFRGFIAPLIVNDHVIPQGWCSCNSPGPGLCGV</sequence>
<comment type="caution">
    <text evidence="2">The sequence shown here is derived from an EMBL/GenBank/DDBJ whole genome shotgun (WGS) entry which is preliminary data.</text>
</comment>
<dbReference type="InterPro" id="IPR057746">
    <property type="entry name" value="CpnT-like_N"/>
</dbReference>
<dbReference type="RefSeq" id="WP_233724677.1">
    <property type="nucleotide sequence ID" value="NZ_JAJVCN010000001.1"/>
</dbReference>
<dbReference type="EMBL" id="JAJVCN010000001">
    <property type="protein sequence ID" value="MCE7003119.1"/>
    <property type="molecule type" value="Genomic_DNA"/>
</dbReference>
<evidence type="ECO:0000313" key="3">
    <source>
        <dbReference type="Proteomes" id="UP001521150"/>
    </source>
</evidence>